<evidence type="ECO:0000313" key="2">
    <source>
        <dbReference type="Proteomes" id="UP000285517"/>
    </source>
</evidence>
<evidence type="ECO:0008006" key="3">
    <source>
        <dbReference type="Google" id="ProtNLM"/>
    </source>
</evidence>
<dbReference type="OrthoDB" id="1339830at2"/>
<keyword evidence="2" id="KW-1185">Reference proteome</keyword>
<name>A0A410G309_9FLAO</name>
<accession>A0A410G309</accession>
<evidence type="ECO:0000313" key="1">
    <source>
        <dbReference type="EMBL" id="QAA81650.1"/>
    </source>
</evidence>
<protein>
    <recommendedName>
        <fullName evidence="3">Outer membrane protein beta-barrel domain-containing protein</fullName>
    </recommendedName>
</protein>
<proteinExistence type="predicted"/>
<gene>
    <name evidence="1" type="ORF">EI546_07885</name>
</gene>
<dbReference type="AlphaFoldDB" id="A0A410G309"/>
<dbReference type="Proteomes" id="UP000285517">
    <property type="component" value="Chromosome"/>
</dbReference>
<reference evidence="1 2" key="1">
    <citation type="submission" date="2019-01" db="EMBL/GenBank/DDBJ databases">
        <title>Complete genome sequencing of Aequorivita sp. H23M31.</title>
        <authorList>
            <person name="Bae J.-W."/>
        </authorList>
    </citation>
    <scope>NUCLEOTIDE SEQUENCE [LARGE SCALE GENOMIC DNA]</scope>
    <source>
        <strain evidence="1 2">H23M31</strain>
    </source>
</reference>
<dbReference type="EMBL" id="CP034951">
    <property type="protein sequence ID" value="QAA81650.1"/>
    <property type="molecule type" value="Genomic_DNA"/>
</dbReference>
<sequence length="235" mass="26414">MFRILEWIYLFQILKSNLSSHIMKYPKYLLTLIIFALGGTLTAQETKFNRFSLELTTGIDAPLSLRNGKSTSDYIAFKQFQISGRYMISQTYGIKGFYGYNQFNPSNDSNNGLTFHRVGAEAVVNINRLLNINSAGRRQFNVLAHGGMGLSLAKPDTQSNTDNIGNVLMGMTGEIKLSNRFSILGDVTYLANLRQHTYFDGTSLPHNDYKTGSFVNISVGIMYSLGPNKFHADWY</sequence>
<dbReference type="KEGG" id="aev:EI546_07885"/>
<organism evidence="1 2">
    <name type="scientific">Aequorivita ciconiae</name>
    <dbReference type="NCBI Taxonomy" id="2494375"/>
    <lineage>
        <taxon>Bacteria</taxon>
        <taxon>Pseudomonadati</taxon>
        <taxon>Bacteroidota</taxon>
        <taxon>Flavobacteriia</taxon>
        <taxon>Flavobacteriales</taxon>
        <taxon>Flavobacteriaceae</taxon>
        <taxon>Aequorivita</taxon>
    </lineage>
</organism>